<evidence type="ECO:0000313" key="2">
    <source>
        <dbReference type="EMBL" id="MEI4550982.1"/>
    </source>
</evidence>
<keyword evidence="1" id="KW-0472">Membrane</keyword>
<dbReference type="RefSeq" id="WP_157813591.1">
    <property type="nucleotide sequence ID" value="NZ_CP023399.1"/>
</dbReference>
<evidence type="ECO:0000313" key="3">
    <source>
        <dbReference type="Proteomes" id="UP001382455"/>
    </source>
</evidence>
<gene>
    <name evidence="2" type="ORF">WAE96_15025</name>
</gene>
<evidence type="ECO:0000256" key="1">
    <source>
        <dbReference type="SAM" id="Phobius"/>
    </source>
</evidence>
<sequence length="58" mass="5838">MTTADNTTFDFDVSHLVEGGIAIFALGATIGTLVGAGMASAVVIGSVAALATYLIRHK</sequence>
<accession>A0ABU8EVH8</accession>
<organism evidence="2 3">
    <name type="scientific">Pseudoalteromonas spongiae</name>
    <dbReference type="NCBI Taxonomy" id="298657"/>
    <lineage>
        <taxon>Bacteria</taxon>
        <taxon>Pseudomonadati</taxon>
        <taxon>Pseudomonadota</taxon>
        <taxon>Gammaproteobacteria</taxon>
        <taxon>Alteromonadales</taxon>
        <taxon>Pseudoalteromonadaceae</taxon>
        <taxon>Pseudoalteromonas</taxon>
    </lineage>
</organism>
<dbReference type="EMBL" id="JBAWKS010000002">
    <property type="protein sequence ID" value="MEI4550982.1"/>
    <property type="molecule type" value="Genomic_DNA"/>
</dbReference>
<keyword evidence="3" id="KW-1185">Reference proteome</keyword>
<dbReference type="Proteomes" id="UP001382455">
    <property type="component" value="Unassembled WGS sequence"/>
</dbReference>
<protein>
    <submittedName>
        <fullName evidence="2">Uncharacterized protein</fullName>
    </submittedName>
</protein>
<keyword evidence="1" id="KW-1133">Transmembrane helix</keyword>
<proteinExistence type="predicted"/>
<reference evidence="2 3" key="1">
    <citation type="submission" date="2023-12" db="EMBL/GenBank/DDBJ databases">
        <title>Friends and Foes: Symbiotic and Algicidal bacterial influence on Karenia brevis blooms.</title>
        <authorList>
            <person name="Fei C."/>
            <person name="Mohamed A.R."/>
            <person name="Booker A."/>
            <person name="Arshad M."/>
            <person name="Klass S."/>
            <person name="Ahn S."/>
            <person name="Gilbert P.M."/>
            <person name="Heil C.A."/>
            <person name="Martinez J.M."/>
            <person name="Amin S.A."/>
        </authorList>
    </citation>
    <scope>NUCLEOTIDE SEQUENCE [LARGE SCALE GENOMIC DNA]</scope>
    <source>
        <strain evidence="2 3">CE15</strain>
    </source>
</reference>
<keyword evidence="1" id="KW-0812">Transmembrane</keyword>
<comment type="caution">
    <text evidence="2">The sequence shown here is derived from an EMBL/GenBank/DDBJ whole genome shotgun (WGS) entry which is preliminary data.</text>
</comment>
<name>A0ABU8EVH8_9GAMM</name>
<feature type="transmembrane region" description="Helical" evidence="1">
    <location>
        <begin position="20"/>
        <end position="53"/>
    </location>
</feature>